<feature type="coiled-coil region" evidence="4">
    <location>
        <begin position="165"/>
        <end position="192"/>
    </location>
</feature>
<evidence type="ECO:0000256" key="3">
    <source>
        <dbReference type="ARBA" id="ARBA00023125"/>
    </source>
</evidence>
<feature type="domain" description="Type I restriction modification DNA specificity" evidence="5">
    <location>
        <begin position="7"/>
        <end position="185"/>
    </location>
</feature>
<dbReference type="GO" id="GO:0016787">
    <property type="term" value="F:hydrolase activity"/>
    <property type="evidence" value="ECO:0007669"/>
    <property type="project" value="UniProtKB-KW"/>
</dbReference>
<evidence type="ECO:0000259" key="5">
    <source>
        <dbReference type="Pfam" id="PF01420"/>
    </source>
</evidence>
<dbReference type="EC" id="3.1.21.-" evidence="6"/>
<dbReference type="PANTHER" id="PTHR30408">
    <property type="entry name" value="TYPE-1 RESTRICTION ENZYME ECOKI SPECIFICITY PROTEIN"/>
    <property type="match status" value="1"/>
</dbReference>
<gene>
    <name evidence="6" type="ORF">LN736_15305</name>
</gene>
<dbReference type="Gene3D" id="1.10.287.1120">
    <property type="entry name" value="Bipartite methylase S protein"/>
    <property type="match status" value="1"/>
</dbReference>
<evidence type="ECO:0000256" key="1">
    <source>
        <dbReference type="ARBA" id="ARBA00010923"/>
    </source>
</evidence>
<keyword evidence="4" id="KW-0175">Coiled coil</keyword>
<evidence type="ECO:0000256" key="4">
    <source>
        <dbReference type="SAM" id="Coils"/>
    </source>
</evidence>
<dbReference type="InterPro" id="IPR000055">
    <property type="entry name" value="Restrct_endonuc_typeI_TRD"/>
</dbReference>
<comment type="similarity">
    <text evidence="1">Belongs to the type-I restriction system S methylase family.</text>
</comment>
<dbReference type="Pfam" id="PF01420">
    <property type="entry name" value="Methylase_S"/>
    <property type="match status" value="2"/>
</dbReference>
<protein>
    <submittedName>
        <fullName evidence="6">Restriction endonuclease subunit S</fullName>
        <ecNumber evidence="6">3.1.21.-</ecNumber>
    </submittedName>
</protein>
<evidence type="ECO:0000313" key="6">
    <source>
        <dbReference type="EMBL" id="MCC9296225.1"/>
    </source>
</evidence>
<evidence type="ECO:0000313" key="7">
    <source>
        <dbReference type="Proteomes" id="UP001165422"/>
    </source>
</evidence>
<keyword evidence="2" id="KW-0680">Restriction system</keyword>
<keyword evidence="6" id="KW-0255">Endonuclease</keyword>
<dbReference type="PANTHER" id="PTHR30408:SF12">
    <property type="entry name" value="TYPE I RESTRICTION ENZYME MJAVIII SPECIFICITY SUBUNIT"/>
    <property type="match status" value="1"/>
</dbReference>
<keyword evidence="3" id="KW-0238">DNA-binding</keyword>
<feature type="domain" description="Type I restriction modification DNA specificity" evidence="5">
    <location>
        <begin position="213"/>
        <end position="382"/>
    </location>
</feature>
<keyword evidence="6" id="KW-0378">Hydrolase</keyword>
<dbReference type="InterPro" id="IPR052021">
    <property type="entry name" value="Type-I_RS_S_subunit"/>
</dbReference>
<name>A0ABS8NAZ4_9CLOT</name>
<dbReference type="EMBL" id="JAJJPB010000025">
    <property type="protein sequence ID" value="MCC9296225.1"/>
    <property type="molecule type" value="Genomic_DNA"/>
</dbReference>
<proteinExistence type="inferred from homology"/>
<dbReference type="InterPro" id="IPR044946">
    <property type="entry name" value="Restrct_endonuc_typeI_TRD_sf"/>
</dbReference>
<dbReference type="CDD" id="cd17515">
    <property type="entry name" value="RMtype1_S_MjaORF132P_Sau1132ORF3780P-TRD1-CR1_like"/>
    <property type="match status" value="1"/>
</dbReference>
<keyword evidence="6" id="KW-0540">Nuclease</keyword>
<dbReference type="Gene3D" id="3.90.220.20">
    <property type="entry name" value="DNA methylase specificity domains"/>
    <property type="match status" value="2"/>
</dbReference>
<sequence>MKNRKLPETWKKINLEDYIITLESGKRPKGGAVSNGVPSLGGEHINNFGEFNIKSDKLKYVPRDFYEKMKSGIIKEGDILVVKDGATTGKVAFVDTDFILQEACINEHVFLLRTNKDICGKFLAYYLRSNLGQRKILNNFRGATVGGISKEFINFNMLLPPLEIQKKIVQMLEKAEDALKKKKEAVKLLDELVKSRFIEMFGNPVKNPMKLPKVKLENLGDWKTGGTPLRSESKYYNGNIPWLSSGELNSIYCFNSAEMITKLAIKESSAKIIEKGSLLLGMYDTAALKSTINMIECSCNQAIAYAKLDPRLVNTIYSYYCIQIGKDFYKSQQRGVRQKNLNLSMIKGLEIIMPNLQFQNQFADFVKHVDKLKFEMEKTLKKLEDNFNSLMQKAFNGELEFNSQLKMDK</sequence>
<dbReference type="SUPFAM" id="SSF116734">
    <property type="entry name" value="DNA methylase specificity domain"/>
    <property type="match status" value="2"/>
</dbReference>
<dbReference type="Proteomes" id="UP001165422">
    <property type="component" value="Unassembled WGS sequence"/>
</dbReference>
<organism evidence="6 7">
    <name type="scientific">Clostridium aromativorans</name>
    <dbReference type="NCBI Taxonomy" id="2836848"/>
    <lineage>
        <taxon>Bacteria</taxon>
        <taxon>Bacillati</taxon>
        <taxon>Bacillota</taxon>
        <taxon>Clostridia</taxon>
        <taxon>Eubacteriales</taxon>
        <taxon>Clostridiaceae</taxon>
        <taxon>Clostridium</taxon>
    </lineage>
</organism>
<evidence type="ECO:0000256" key="2">
    <source>
        <dbReference type="ARBA" id="ARBA00022747"/>
    </source>
</evidence>
<comment type="caution">
    <text evidence="6">The sequence shown here is derived from an EMBL/GenBank/DDBJ whole genome shotgun (WGS) entry which is preliminary data.</text>
</comment>
<accession>A0ABS8NAZ4</accession>
<dbReference type="GO" id="GO:0004519">
    <property type="term" value="F:endonuclease activity"/>
    <property type="evidence" value="ECO:0007669"/>
    <property type="project" value="UniProtKB-KW"/>
</dbReference>
<reference evidence="6" key="1">
    <citation type="submission" date="2021-11" db="EMBL/GenBank/DDBJ databases">
        <authorList>
            <person name="Qingchun L."/>
            <person name="Dong Z."/>
            <person name="Zongwei Q."/>
            <person name="Jia Z."/>
            <person name="Duotao L."/>
        </authorList>
    </citation>
    <scope>NUCLEOTIDE SEQUENCE</scope>
    <source>
        <strain evidence="6">WLY-B-L2</strain>
    </source>
</reference>
<dbReference type="RefSeq" id="WP_229981906.1">
    <property type="nucleotide sequence ID" value="NZ_JAJJPB010000025.1"/>
</dbReference>
<keyword evidence="7" id="KW-1185">Reference proteome</keyword>